<evidence type="ECO:0000256" key="10">
    <source>
        <dbReference type="ARBA" id="ARBA00023002"/>
    </source>
</evidence>
<dbReference type="GO" id="GO:0031676">
    <property type="term" value="C:plasma membrane-derived thylakoid membrane"/>
    <property type="evidence" value="ECO:0007669"/>
    <property type="project" value="UniProtKB-SubCell"/>
</dbReference>
<evidence type="ECO:0000256" key="8">
    <source>
        <dbReference type="ARBA" id="ARBA00022989"/>
    </source>
</evidence>
<gene>
    <name evidence="15" type="ORF">IQ247_21475</name>
</gene>
<dbReference type="GO" id="GO:0046872">
    <property type="term" value="F:metal ion binding"/>
    <property type="evidence" value="ECO:0007669"/>
    <property type="project" value="UniProtKB-KW"/>
</dbReference>
<comment type="subcellular location">
    <subcellularLocation>
        <location evidence="1">Cellular thylakoid membrane</location>
        <topology evidence="1">Multi-pass membrane protein</topology>
    </subcellularLocation>
</comment>
<evidence type="ECO:0000256" key="7">
    <source>
        <dbReference type="ARBA" id="ARBA00022842"/>
    </source>
</evidence>
<evidence type="ECO:0000313" key="15">
    <source>
        <dbReference type="EMBL" id="MBE9215202.1"/>
    </source>
</evidence>
<evidence type="ECO:0000256" key="1">
    <source>
        <dbReference type="ARBA" id="ARBA00004636"/>
    </source>
</evidence>
<dbReference type="AlphaFoldDB" id="A0A8J7K5H0"/>
<evidence type="ECO:0000256" key="9">
    <source>
        <dbReference type="ARBA" id="ARBA00022991"/>
    </source>
</evidence>
<dbReference type="InterPro" id="IPR000484">
    <property type="entry name" value="Photo_RC_L/M"/>
</dbReference>
<feature type="transmembrane region" description="Helical" evidence="14">
    <location>
        <begin position="166"/>
        <end position="188"/>
    </location>
</feature>
<feature type="transmembrane region" description="Helical" evidence="14">
    <location>
        <begin position="287"/>
        <end position="309"/>
    </location>
</feature>
<dbReference type="PANTHER" id="PTHR33149">
    <property type="entry name" value="PHOTOSYSTEM II PROTEIN D1"/>
    <property type="match status" value="1"/>
</dbReference>
<dbReference type="InterPro" id="IPR036854">
    <property type="entry name" value="Photo_II_D1/D2_sf"/>
</dbReference>
<dbReference type="RefSeq" id="WP_193923211.1">
    <property type="nucleotide sequence ID" value="NZ_JADEWL010000089.1"/>
</dbReference>
<dbReference type="PANTHER" id="PTHR33149:SF12">
    <property type="entry name" value="PHOTOSYSTEM II D2 PROTEIN"/>
    <property type="match status" value="1"/>
</dbReference>
<dbReference type="PROSITE" id="PS00244">
    <property type="entry name" value="REACTION_CENTER"/>
    <property type="match status" value="1"/>
</dbReference>
<evidence type="ECO:0000256" key="4">
    <source>
        <dbReference type="ARBA" id="ARBA00022531"/>
    </source>
</evidence>
<evidence type="ECO:0000256" key="14">
    <source>
        <dbReference type="SAM" id="Phobius"/>
    </source>
</evidence>
<keyword evidence="10" id="KW-0560">Oxidoreductase</keyword>
<keyword evidence="8 14" id="KW-1133">Transmembrane helix</keyword>
<dbReference type="InterPro" id="IPR055265">
    <property type="entry name" value="Photo_RC_L/M_CS"/>
</dbReference>
<keyword evidence="16" id="KW-1185">Reference proteome</keyword>
<keyword evidence="9" id="KW-0157">Chromophore</keyword>
<dbReference type="FunFam" id="1.20.85.10:FF:000002">
    <property type="entry name" value="Photosystem II protein D1"/>
    <property type="match status" value="1"/>
</dbReference>
<accession>A0A8J7K5H0</accession>
<evidence type="ECO:0000256" key="12">
    <source>
        <dbReference type="ARBA" id="ARBA00070696"/>
    </source>
</evidence>
<evidence type="ECO:0000256" key="11">
    <source>
        <dbReference type="ARBA" id="ARBA00023136"/>
    </source>
</evidence>
<dbReference type="Pfam" id="PF00124">
    <property type="entry name" value="Photo_RC"/>
    <property type="match status" value="1"/>
</dbReference>
<feature type="transmembrane region" description="Helical" evidence="14">
    <location>
        <begin position="100"/>
        <end position="121"/>
    </location>
</feature>
<reference evidence="15" key="1">
    <citation type="submission" date="2020-10" db="EMBL/GenBank/DDBJ databases">
        <authorList>
            <person name="Castelo-Branco R."/>
            <person name="Eusebio N."/>
            <person name="Adriana R."/>
            <person name="Vieira A."/>
            <person name="Brugerolle De Fraissinette N."/>
            <person name="Rezende De Castro R."/>
            <person name="Schneider M.P."/>
            <person name="Vasconcelos V."/>
            <person name="Leao P.N."/>
        </authorList>
    </citation>
    <scope>NUCLEOTIDE SEQUENCE</scope>
    <source>
        <strain evidence="15">LEGE 06105</strain>
    </source>
</reference>
<evidence type="ECO:0000256" key="2">
    <source>
        <dbReference type="ARBA" id="ARBA00008204"/>
    </source>
</evidence>
<feature type="transmembrane region" description="Helical" evidence="14">
    <location>
        <begin position="216"/>
        <end position="235"/>
    </location>
</feature>
<feature type="transmembrane region" description="Helical" evidence="14">
    <location>
        <begin position="133"/>
        <end position="150"/>
    </location>
</feature>
<evidence type="ECO:0000256" key="13">
    <source>
        <dbReference type="RuleBase" id="RU004331"/>
    </source>
</evidence>
<dbReference type="GO" id="GO:0009772">
    <property type="term" value="P:photosynthetic electron transport in photosystem II"/>
    <property type="evidence" value="ECO:0007669"/>
    <property type="project" value="InterPro"/>
</dbReference>
<evidence type="ECO:0000256" key="3">
    <source>
        <dbReference type="ARBA" id="ARBA00022494"/>
    </source>
</evidence>
<keyword evidence="11 14" id="KW-0472">Membrane</keyword>
<comment type="caution">
    <text evidence="15">The sequence shown here is derived from an EMBL/GenBank/DDBJ whole genome shotgun (WGS) entry which is preliminary data.</text>
</comment>
<name>A0A8J7K5H0_9CYAN</name>
<dbReference type="PRINTS" id="PR00256">
    <property type="entry name" value="REACTNCENTRE"/>
</dbReference>
<dbReference type="SUPFAM" id="SSF81483">
    <property type="entry name" value="Bacterial photosystem II reaction centre, L and M subunits"/>
    <property type="match status" value="1"/>
</dbReference>
<evidence type="ECO:0000256" key="6">
    <source>
        <dbReference type="ARBA" id="ARBA00022723"/>
    </source>
</evidence>
<evidence type="ECO:0000313" key="16">
    <source>
        <dbReference type="Proteomes" id="UP000620559"/>
    </source>
</evidence>
<dbReference type="Gene3D" id="1.20.85.10">
    <property type="entry name" value="Photosystem II protein D1-like"/>
    <property type="match status" value="2"/>
</dbReference>
<organism evidence="15 16">
    <name type="scientific">Plectonema cf. radiosum LEGE 06105</name>
    <dbReference type="NCBI Taxonomy" id="945769"/>
    <lineage>
        <taxon>Bacteria</taxon>
        <taxon>Bacillati</taxon>
        <taxon>Cyanobacteriota</taxon>
        <taxon>Cyanophyceae</taxon>
        <taxon>Oscillatoriophycideae</taxon>
        <taxon>Oscillatoriales</taxon>
        <taxon>Microcoleaceae</taxon>
        <taxon>Plectonema</taxon>
    </lineage>
</organism>
<feature type="transmembrane region" description="Helical" evidence="14">
    <location>
        <begin position="53"/>
        <end position="79"/>
    </location>
</feature>
<evidence type="ECO:0000256" key="5">
    <source>
        <dbReference type="ARBA" id="ARBA00022692"/>
    </source>
</evidence>
<comment type="similarity">
    <text evidence="2 13">Belongs to the reaction center PufL/M/PsbA/D family.</text>
</comment>
<keyword evidence="6" id="KW-0479">Metal-binding</keyword>
<dbReference type="InterPro" id="IPR055266">
    <property type="entry name" value="D1/D2"/>
</dbReference>
<dbReference type="EMBL" id="JADEWL010000089">
    <property type="protein sequence ID" value="MBE9215202.1"/>
    <property type="molecule type" value="Genomic_DNA"/>
</dbReference>
<proteinExistence type="inferred from homology"/>
<keyword evidence="5 14" id="KW-0812">Transmembrane</keyword>
<dbReference type="GO" id="GO:0016168">
    <property type="term" value="F:chlorophyll binding"/>
    <property type="evidence" value="ECO:0007669"/>
    <property type="project" value="UniProtKB-KW"/>
</dbReference>
<dbReference type="Proteomes" id="UP000620559">
    <property type="component" value="Unassembled WGS sequence"/>
</dbReference>
<keyword evidence="7" id="KW-0460">Magnesium</keyword>
<sequence length="366" mass="40310">MVQSELQRTITTSSDSDLVDKHQSQNNLLETSGFSSIWERFCQWVTSTDNRLYIGWFGLVMIPTLSIAAIVFIIAFIAAPPVDMGGWGEPISASLLQGNNIITAAVVPTSAAIGLHFYPVWAAASFEEWLCNGGPYQLIVLHFLIGIYCYQDREWELSYRLGMRPWISLAFSAPVSATAAVLLVYPIGQGGFCEGMPLGISGTFYFMLKLQAEHNFLMNPFHMIGVVGVLGGAFLSAMHGSLVTSTLNFPTEHGHKQPTYNFMAAHNYLGRLAWHGLSFINKRNLHLLLAIVPVVGIWSAALGVVSMAFNINGLNFNQHIHDKQGRVINSWADSISWADLGIEVIDEGKIYSFPLDLSSEIVIPVK</sequence>
<dbReference type="GO" id="GO:0016491">
    <property type="term" value="F:oxidoreductase activity"/>
    <property type="evidence" value="ECO:0007669"/>
    <property type="project" value="UniProtKB-KW"/>
</dbReference>
<keyword evidence="3" id="KW-0148">Chlorophyll</keyword>
<keyword evidence="4" id="KW-0602">Photosynthesis</keyword>
<dbReference type="GO" id="GO:0009523">
    <property type="term" value="C:photosystem II"/>
    <property type="evidence" value="ECO:0007669"/>
    <property type="project" value="TreeGrafter"/>
</dbReference>
<protein>
    <recommendedName>
        <fullName evidence="12">Light-dependent chlorophyll f synthase</fullName>
    </recommendedName>
</protein>